<feature type="transmembrane region" description="Helical" evidence="8">
    <location>
        <begin position="300"/>
        <end position="317"/>
    </location>
</feature>
<evidence type="ECO:0000259" key="9">
    <source>
        <dbReference type="Pfam" id="PF00909"/>
    </source>
</evidence>
<evidence type="ECO:0000256" key="6">
    <source>
        <dbReference type="ARBA" id="ARBA00023136"/>
    </source>
</evidence>
<feature type="transmembrane region" description="Helical" evidence="8">
    <location>
        <begin position="135"/>
        <end position="155"/>
    </location>
</feature>
<dbReference type="NCBIfam" id="TIGR00836">
    <property type="entry name" value="amt"/>
    <property type="match status" value="1"/>
</dbReference>
<dbReference type="PATRIC" id="fig|1409788.3.peg.4279"/>
<evidence type="ECO:0000256" key="4">
    <source>
        <dbReference type="ARBA" id="ARBA00022692"/>
    </source>
</evidence>
<feature type="transmembrane region" description="Helical" evidence="8">
    <location>
        <begin position="167"/>
        <end position="186"/>
    </location>
</feature>
<keyword evidence="3 8" id="KW-0813">Transport</keyword>
<evidence type="ECO:0000313" key="11">
    <source>
        <dbReference type="Proteomes" id="UP000036958"/>
    </source>
</evidence>
<feature type="transmembrane region" description="Helical" evidence="8">
    <location>
        <begin position="77"/>
        <end position="99"/>
    </location>
</feature>
<keyword evidence="4 8" id="KW-0812">Transmembrane</keyword>
<dbReference type="PANTHER" id="PTHR43029">
    <property type="entry name" value="AMMONIUM TRANSPORTER MEP2"/>
    <property type="match status" value="1"/>
</dbReference>
<feature type="transmembrane region" description="Helical" evidence="8">
    <location>
        <begin position="45"/>
        <end position="65"/>
    </location>
</feature>
<evidence type="ECO:0000313" key="10">
    <source>
        <dbReference type="EMBL" id="KOH42974.1"/>
    </source>
</evidence>
<evidence type="ECO:0000256" key="3">
    <source>
        <dbReference type="ARBA" id="ARBA00022448"/>
    </source>
</evidence>
<keyword evidence="5 8" id="KW-1133">Transmembrane helix</keyword>
<dbReference type="SUPFAM" id="SSF111352">
    <property type="entry name" value="Ammonium transporter"/>
    <property type="match status" value="1"/>
</dbReference>
<feature type="transmembrane region" description="Helical" evidence="8">
    <location>
        <begin position="206"/>
        <end position="224"/>
    </location>
</feature>
<sequence length="444" mass="47562">MKNGKSSWLFILLLLIITAVIGVFFPSGFGGLDDPNIDSGDSAWMLTATALVLLMTPGLAFFYGGMIQSRNILSTMLQSYIAMGLISVLWVILGFSLAFGDSVGPDGFGLVGNPWTFFMFRGVSGATHPDLAPTFPLALFAMFQLKFAIITPALITGSFAGRVRFRAYMLFMVLFSLFIYAPLAHWTWHPNGFLRNWGVLDFAGGTVVHMSAGFAALAGALFLGKRKDFGKEFKPANIPFVLLGAGMLWFGWFGFNAGSALGANSTAALALMNTNTASAAAMLAYLLYDMAKGKKPTGMGASIGLVVGLVAITPAAGFVNVGASIFIGVVAALISNYAIELRSKTRLDDTLDVFPAHGMGGIVGMLLTAVFAQEVGLIHGELTTFLYHLLALVIVGIFTFGGSYLLYKVTDMIVPLRVSAQSEKIGLDLSQHNESYDFEYKSEK</sequence>
<dbReference type="InterPro" id="IPR018047">
    <property type="entry name" value="Ammonium_transpt_CS"/>
</dbReference>
<keyword evidence="6 8" id="KW-0472">Membrane</keyword>
<keyword evidence="11" id="KW-1185">Reference proteome</keyword>
<dbReference type="InterPro" id="IPR029020">
    <property type="entry name" value="Ammonium/urea_transptr"/>
</dbReference>
<feature type="transmembrane region" description="Helical" evidence="8">
    <location>
        <begin position="351"/>
        <end position="373"/>
    </location>
</feature>
<dbReference type="GO" id="GO:0008519">
    <property type="term" value="F:ammonium channel activity"/>
    <property type="evidence" value="ECO:0007669"/>
    <property type="project" value="InterPro"/>
</dbReference>
<dbReference type="GO" id="GO:0005886">
    <property type="term" value="C:plasma membrane"/>
    <property type="evidence" value="ECO:0007669"/>
    <property type="project" value="UniProtKB-SubCell"/>
</dbReference>
<dbReference type="RefSeq" id="WP_053187807.1">
    <property type="nucleotide sequence ID" value="NZ_LGIA01000205.1"/>
</dbReference>
<reference evidence="11" key="1">
    <citation type="submission" date="2015-07" db="EMBL/GenBank/DDBJ databases">
        <title>Genome sequencing of Sunxiuqinia dokdonensis strain SK.</title>
        <authorList>
            <person name="Ahn S."/>
            <person name="Kim B.-C."/>
        </authorList>
    </citation>
    <scope>NUCLEOTIDE SEQUENCE [LARGE SCALE GENOMIC DNA]</scope>
    <source>
        <strain evidence="11">SK</strain>
    </source>
</reference>
<dbReference type="PANTHER" id="PTHR43029:SF10">
    <property type="entry name" value="AMMONIUM TRANSPORTER MEP2"/>
    <property type="match status" value="1"/>
</dbReference>
<evidence type="ECO:0000256" key="8">
    <source>
        <dbReference type="RuleBase" id="RU362002"/>
    </source>
</evidence>
<dbReference type="Gene3D" id="1.10.3430.10">
    <property type="entry name" value="Ammonium transporter AmtB like domains"/>
    <property type="match status" value="1"/>
</dbReference>
<evidence type="ECO:0000256" key="5">
    <source>
        <dbReference type="ARBA" id="ARBA00022989"/>
    </source>
</evidence>
<feature type="domain" description="Ammonium transporter AmtB-like" evidence="9">
    <location>
        <begin position="43"/>
        <end position="435"/>
    </location>
</feature>
<feature type="transmembrane region" description="Helical" evidence="8">
    <location>
        <begin position="236"/>
        <end position="255"/>
    </location>
</feature>
<feature type="transmembrane region" description="Helical" evidence="8">
    <location>
        <begin position="323"/>
        <end position="339"/>
    </location>
</feature>
<dbReference type="EMBL" id="LGIA01000205">
    <property type="protein sequence ID" value="KOH42974.1"/>
    <property type="molecule type" value="Genomic_DNA"/>
</dbReference>
<accession>A0A0L8V3I4</accession>
<comment type="subcellular location">
    <subcellularLocation>
        <location evidence="8">Cell membrane</location>
        <topology evidence="8">Multi-pass membrane protein</topology>
    </subcellularLocation>
    <subcellularLocation>
        <location evidence="1">Membrane</location>
        <topology evidence="1">Multi-pass membrane protein</topology>
    </subcellularLocation>
</comment>
<dbReference type="Pfam" id="PF00909">
    <property type="entry name" value="Ammonium_transp"/>
    <property type="match status" value="1"/>
</dbReference>
<dbReference type="InterPro" id="IPR024041">
    <property type="entry name" value="NH4_transpt_AmtB-like_dom"/>
</dbReference>
<dbReference type="STRING" id="1409788.NC99_41900"/>
<proteinExistence type="inferred from homology"/>
<comment type="similarity">
    <text evidence="2 8">Belongs to the ammonia transporter channel (TC 1.A.11.2) family.</text>
</comment>
<dbReference type="Proteomes" id="UP000036958">
    <property type="component" value="Unassembled WGS sequence"/>
</dbReference>
<name>A0A0L8V3I4_9BACT</name>
<keyword evidence="7 8" id="KW-0924">Ammonia transport</keyword>
<protein>
    <recommendedName>
        <fullName evidence="8">Ammonium transporter</fullName>
    </recommendedName>
</protein>
<evidence type="ECO:0000256" key="7">
    <source>
        <dbReference type="ARBA" id="ARBA00023177"/>
    </source>
</evidence>
<evidence type="ECO:0000256" key="1">
    <source>
        <dbReference type="ARBA" id="ARBA00004141"/>
    </source>
</evidence>
<evidence type="ECO:0000256" key="2">
    <source>
        <dbReference type="ARBA" id="ARBA00005887"/>
    </source>
</evidence>
<organism evidence="10 11">
    <name type="scientific">Sunxiuqinia dokdonensis</name>
    <dbReference type="NCBI Taxonomy" id="1409788"/>
    <lineage>
        <taxon>Bacteria</taxon>
        <taxon>Pseudomonadati</taxon>
        <taxon>Bacteroidota</taxon>
        <taxon>Bacteroidia</taxon>
        <taxon>Marinilabiliales</taxon>
        <taxon>Prolixibacteraceae</taxon>
        <taxon>Sunxiuqinia</taxon>
    </lineage>
</organism>
<feature type="transmembrane region" description="Helical" evidence="8">
    <location>
        <begin position="267"/>
        <end position="288"/>
    </location>
</feature>
<feature type="transmembrane region" description="Helical" evidence="8">
    <location>
        <begin position="7"/>
        <end position="25"/>
    </location>
</feature>
<dbReference type="AlphaFoldDB" id="A0A0L8V3I4"/>
<feature type="transmembrane region" description="Helical" evidence="8">
    <location>
        <begin position="385"/>
        <end position="407"/>
    </location>
</feature>
<dbReference type="PROSITE" id="PS01219">
    <property type="entry name" value="AMMONIUM_TRANSP"/>
    <property type="match status" value="1"/>
</dbReference>
<dbReference type="OrthoDB" id="9814202at2"/>
<dbReference type="InterPro" id="IPR001905">
    <property type="entry name" value="Ammonium_transpt"/>
</dbReference>
<comment type="caution">
    <text evidence="10">The sequence shown here is derived from an EMBL/GenBank/DDBJ whole genome shotgun (WGS) entry which is preliminary data.</text>
</comment>
<gene>
    <name evidence="10" type="ORF">NC99_41900</name>
</gene>